<reference evidence="2" key="1">
    <citation type="submission" date="2015-04" db="EMBL/GenBank/DDBJ databases">
        <title>The genome sequence of the plant pathogenic Rhizarian Plasmodiophora brassicae reveals insights in its biotrophic life cycle and the origin of chitin synthesis.</title>
        <authorList>
            <person name="Schwelm A."/>
            <person name="Fogelqvist J."/>
            <person name="Knaust A."/>
            <person name="Julke S."/>
            <person name="Lilja T."/>
            <person name="Dhandapani V."/>
            <person name="Bonilla-Rosso G."/>
            <person name="Karlsson M."/>
            <person name="Shevchenko A."/>
            <person name="Choi S.R."/>
            <person name="Kim H.G."/>
            <person name="Park J.Y."/>
            <person name="Lim Y.P."/>
            <person name="Ludwig-Muller J."/>
            <person name="Dixelius C."/>
        </authorList>
    </citation>
    <scope>NUCLEOTIDE SEQUENCE</scope>
    <source>
        <tissue evidence="2">Potato root galls</tissue>
    </source>
</reference>
<accession>A0A0H5QKL1</accession>
<feature type="compositionally biased region" description="Basic and acidic residues" evidence="1">
    <location>
        <begin position="25"/>
        <end position="50"/>
    </location>
</feature>
<evidence type="ECO:0000256" key="1">
    <source>
        <dbReference type="SAM" id="MobiDB-lite"/>
    </source>
</evidence>
<feature type="region of interest" description="Disordered" evidence="1">
    <location>
        <begin position="1"/>
        <end position="91"/>
    </location>
</feature>
<proteinExistence type="predicted"/>
<protein>
    <submittedName>
        <fullName evidence="2">Uncharacterized protein</fullName>
    </submittedName>
</protein>
<sequence length="208" mass="23674">MRTSRRDRLVKSQARVLASGFEQNGAREIREPASQRPTDMDTVSRSHPRDLSAIQVSPDRSTFNVQEEQNVSPQLVDSPHSPILGNPSGFSAVSRHRDDLIIMRSHEYSRSQHNTFRLQDSFPFEIAQHSFLSEGSFIASNAHDVWKEFLIDHAQSCLKMPTLPQTLRRAVTSLVNSGKDPYRLRLCLLCADQGFILPMLQPFLKQFN</sequence>
<name>A0A0H5QKL1_9EUKA</name>
<feature type="compositionally biased region" description="Polar residues" evidence="1">
    <location>
        <begin position="54"/>
        <end position="75"/>
    </location>
</feature>
<organism evidence="2">
    <name type="scientific">Spongospora subterranea</name>
    <dbReference type="NCBI Taxonomy" id="70186"/>
    <lineage>
        <taxon>Eukaryota</taxon>
        <taxon>Sar</taxon>
        <taxon>Rhizaria</taxon>
        <taxon>Endomyxa</taxon>
        <taxon>Phytomyxea</taxon>
        <taxon>Plasmodiophorida</taxon>
        <taxon>Plasmodiophoridae</taxon>
        <taxon>Spongospora</taxon>
    </lineage>
</organism>
<dbReference type="AlphaFoldDB" id="A0A0H5QKL1"/>
<dbReference type="EMBL" id="HACM01001404">
    <property type="protein sequence ID" value="CRZ01846.1"/>
    <property type="molecule type" value="Transcribed_RNA"/>
</dbReference>
<evidence type="ECO:0000313" key="2">
    <source>
        <dbReference type="EMBL" id="CRZ01846.1"/>
    </source>
</evidence>
<feature type="compositionally biased region" description="Basic and acidic residues" evidence="1">
    <location>
        <begin position="1"/>
        <end position="10"/>
    </location>
</feature>